<dbReference type="RefSeq" id="WP_160365047.1">
    <property type="nucleotide sequence ID" value="NZ_JACEIB010000001.1"/>
</dbReference>
<dbReference type="EMBL" id="JACEIB010000001">
    <property type="protein sequence ID" value="MBA2932981.1"/>
    <property type="molecule type" value="Genomic_DNA"/>
</dbReference>
<organism evidence="1 2">
    <name type="scientific">Sphingomonas chungangi</name>
    <dbReference type="NCBI Taxonomy" id="2683589"/>
    <lineage>
        <taxon>Bacteria</taxon>
        <taxon>Pseudomonadati</taxon>
        <taxon>Pseudomonadota</taxon>
        <taxon>Alphaproteobacteria</taxon>
        <taxon>Sphingomonadales</taxon>
        <taxon>Sphingomonadaceae</taxon>
        <taxon>Sphingomonas</taxon>
    </lineage>
</organism>
<dbReference type="Proteomes" id="UP000570166">
    <property type="component" value="Unassembled WGS sequence"/>
</dbReference>
<comment type="caution">
    <text evidence="1">The sequence shown here is derived from an EMBL/GenBank/DDBJ whole genome shotgun (WGS) entry which is preliminary data.</text>
</comment>
<dbReference type="Pfam" id="PF05521">
    <property type="entry name" value="Phage_HCP"/>
    <property type="match status" value="1"/>
</dbReference>
<dbReference type="Gene3D" id="2.40.10.270">
    <property type="entry name" value="Bacteriophage SPP1 head-tail adaptor protein"/>
    <property type="match status" value="1"/>
</dbReference>
<dbReference type="AlphaFoldDB" id="A0A838L0X0"/>
<dbReference type="InterPro" id="IPR008767">
    <property type="entry name" value="Phage_SPP1_head-tail_adaptor"/>
</dbReference>
<evidence type="ECO:0000313" key="2">
    <source>
        <dbReference type="Proteomes" id="UP000570166"/>
    </source>
</evidence>
<evidence type="ECO:0000313" key="1">
    <source>
        <dbReference type="EMBL" id="MBA2932981.1"/>
    </source>
</evidence>
<sequence length="108" mass="11589">MSAEFAGALTQRVAILRRSADRDDLGGAAGDWSVVAGAWAALEPITAAAWGEGDLPTATPRWRAVLRVGADVAPGDRLQWRLLLLTVRTVGTDPAWPDRIALTLEEDR</sequence>
<accession>A0A838L0X0</accession>
<protein>
    <submittedName>
        <fullName evidence="1">Head-tail adaptor protein</fullName>
    </submittedName>
</protein>
<dbReference type="InterPro" id="IPR038666">
    <property type="entry name" value="SSP1_head-tail_sf"/>
</dbReference>
<proteinExistence type="predicted"/>
<reference evidence="1 2" key="1">
    <citation type="submission" date="2020-07" db="EMBL/GenBank/DDBJ databases">
        <authorList>
            <person name="Sun Q."/>
        </authorList>
    </citation>
    <scope>NUCLEOTIDE SEQUENCE [LARGE SCALE GENOMIC DNA]</scope>
    <source>
        <strain evidence="1 2">CGMCC 1.13654</strain>
    </source>
</reference>
<keyword evidence="2" id="KW-1185">Reference proteome</keyword>
<gene>
    <name evidence="1" type="ORF">HZF05_02615</name>
</gene>
<name>A0A838L0X0_9SPHN</name>